<dbReference type="PROSITE" id="PS50931">
    <property type="entry name" value="HTH_LYSR"/>
    <property type="match status" value="1"/>
</dbReference>
<evidence type="ECO:0000256" key="2">
    <source>
        <dbReference type="ARBA" id="ARBA00023015"/>
    </source>
</evidence>
<evidence type="ECO:0000259" key="5">
    <source>
        <dbReference type="PROSITE" id="PS50931"/>
    </source>
</evidence>
<dbReference type="Gene3D" id="1.10.10.10">
    <property type="entry name" value="Winged helix-like DNA-binding domain superfamily/Winged helix DNA-binding domain"/>
    <property type="match status" value="1"/>
</dbReference>
<reference evidence="6 7" key="1">
    <citation type="journal article" date="2019" name="Microbiol. Resour. Announc.">
        <title>Draft Genome Sequence of Comamonas testosteroni TA441, a Bacterium That Has a Cryptic Phenol Degradation Gene Cluster.</title>
        <authorList>
            <person name="Arai H."/>
            <person name="Ishii M."/>
        </authorList>
    </citation>
    <scope>NUCLEOTIDE SEQUENCE [LARGE SCALE GENOMIC DNA]</scope>
    <source>
        <strain evidence="6 7">TA441</strain>
    </source>
</reference>
<dbReference type="Gene3D" id="3.40.190.290">
    <property type="match status" value="1"/>
</dbReference>
<dbReference type="PRINTS" id="PR00039">
    <property type="entry name" value="HTHLYSR"/>
</dbReference>
<name>A0A5A7MD62_COMTE</name>
<dbReference type="Pfam" id="PF00126">
    <property type="entry name" value="HTH_1"/>
    <property type="match status" value="1"/>
</dbReference>
<dbReference type="SUPFAM" id="SSF53850">
    <property type="entry name" value="Periplasmic binding protein-like II"/>
    <property type="match status" value="1"/>
</dbReference>
<evidence type="ECO:0000256" key="3">
    <source>
        <dbReference type="ARBA" id="ARBA00023125"/>
    </source>
</evidence>
<organism evidence="6 7">
    <name type="scientific">Comamonas testosteroni</name>
    <name type="common">Pseudomonas testosteroni</name>
    <dbReference type="NCBI Taxonomy" id="285"/>
    <lineage>
        <taxon>Bacteria</taxon>
        <taxon>Pseudomonadati</taxon>
        <taxon>Pseudomonadota</taxon>
        <taxon>Betaproteobacteria</taxon>
        <taxon>Burkholderiales</taxon>
        <taxon>Comamonadaceae</taxon>
        <taxon>Comamonas</taxon>
    </lineage>
</organism>
<evidence type="ECO:0000256" key="4">
    <source>
        <dbReference type="ARBA" id="ARBA00023163"/>
    </source>
</evidence>
<dbReference type="PANTHER" id="PTHR30126:SF40">
    <property type="entry name" value="HTH-TYPE TRANSCRIPTIONAL REGULATOR GLTR"/>
    <property type="match status" value="1"/>
</dbReference>
<accession>A0A5A7MD62</accession>
<keyword evidence="4" id="KW-0804">Transcription</keyword>
<evidence type="ECO:0000256" key="1">
    <source>
        <dbReference type="ARBA" id="ARBA00009437"/>
    </source>
</evidence>
<feature type="domain" description="HTH lysR-type" evidence="5">
    <location>
        <begin position="4"/>
        <end position="61"/>
    </location>
</feature>
<dbReference type="InterPro" id="IPR036390">
    <property type="entry name" value="WH_DNA-bd_sf"/>
</dbReference>
<dbReference type="GO" id="GO:0003700">
    <property type="term" value="F:DNA-binding transcription factor activity"/>
    <property type="evidence" value="ECO:0007669"/>
    <property type="project" value="InterPro"/>
</dbReference>
<dbReference type="SUPFAM" id="SSF46785">
    <property type="entry name" value="Winged helix' DNA-binding domain"/>
    <property type="match status" value="1"/>
</dbReference>
<sequence>MRKIDLESLAFFKSVVDTGSVTQAARQMNRVQSNVTTRIRNLEERLGVQLFLRHGNRLKLSAEGEVLRGYAERILRLSSEAESAMLLRAPQGTLRLGTLESTAAARLPPFLSRFHERYPDVFIELVTGSTSRLLDMVQRYEVDAALISEPFTTPGLATQKAFDEELVLIAARSATGVLDLEQLSRCTVIAFPAGCSYRRILEEWFASIGTAPHRILEMASYHAIVACIAAGTGVGIMPRSILRAVHAEPQLQVLPLPRHYAEVTTHLVWLPQQESASTEALRQMLAADHLKSGP</sequence>
<gene>
    <name evidence="6" type="ORF">CTTA_2742</name>
</gene>
<dbReference type="AlphaFoldDB" id="A0A5A7MD62"/>
<dbReference type="Pfam" id="PF03466">
    <property type="entry name" value="LysR_substrate"/>
    <property type="match status" value="1"/>
</dbReference>
<dbReference type="PANTHER" id="PTHR30126">
    <property type="entry name" value="HTH-TYPE TRANSCRIPTIONAL REGULATOR"/>
    <property type="match status" value="1"/>
</dbReference>
<keyword evidence="2" id="KW-0805">Transcription regulation</keyword>
<dbReference type="GO" id="GO:0000976">
    <property type="term" value="F:transcription cis-regulatory region binding"/>
    <property type="evidence" value="ECO:0007669"/>
    <property type="project" value="TreeGrafter"/>
</dbReference>
<comment type="similarity">
    <text evidence="1">Belongs to the LysR transcriptional regulatory family.</text>
</comment>
<keyword evidence="3" id="KW-0238">DNA-binding</keyword>
<proteinExistence type="inferred from homology"/>
<dbReference type="EMBL" id="BKBW01000004">
    <property type="protein sequence ID" value="GEQ75737.1"/>
    <property type="molecule type" value="Genomic_DNA"/>
</dbReference>
<evidence type="ECO:0000313" key="6">
    <source>
        <dbReference type="EMBL" id="GEQ75737.1"/>
    </source>
</evidence>
<dbReference type="InterPro" id="IPR005119">
    <property type="entry name" value="LysR_subst-bd"/>
</dbReference>
<protein>
    <submittedName>
        <fullName evidence="6">LysR family transcriptional regulator</fullName>
    </submittedName>
</protein>
<evidence type="ECO:0000313" key="7">
    <source>
        <dbReference type="Proteomes" id="UP000323105"/>
    </source>
</evidence>
<dbReference type="Proteomes" id="UP000323105">
    <property type="component" value="Unassembled WGS sequence"/>
</dbReference>
<comment type="caution">
    <text evidence="6">The sequence shown here is derived from an EMBL/GenBank/DDBJ whole genome shotgun (WGS) entry which is preliminary data.</text>
</comment>
<dbReference type="InterPro" id="IPR036388">
    <property type="entry name" value="WH-like_DNA-bd_sf"/>
</dbReference>
<dbReference type="CDD" id="cd08442">
    <property type="entry name" value="PBP2_YofA_SoxR_like"/>
    <property type="match status" value="1"/>
</dbReference>
<dbReference type="RefSeq" id="WP_149355810.1">
    <property type="nucleotide sequence ID" value="NZ_BKBW01000004.1"/>
</dbReference>
<dbReference type="InterPro" id="IPR000847">
    <property type="entry name" value="LysR_HTH_N"/>
</dbReference>